<comment type="caution">
    <text evidence="1">The sequence shown here is derived from an EMBL/GenBank/DDBJ whole genome shotgun (WGS) entry which is preliminary data.</text>
</comment>
<accession>A0A9D4FV66</accession>
<dbReference type="Proteomes" id="UP000828390">
    <property type="component" value="Unassembled WGS sequence"/>
</dbReference>
<reference evidence="1" key="2">
    <citation type="submission" date="2020-11" db="EMBL/GenBank/DDBJ databases">
        <authorList>
            <person name="McCartney M.A."/>
            <person name="Auch B."/>
            <person name="Kono T."/>
            <person name="Mallez S."/>
            <person name="Becker A."/>
            <person name="Gohl D.M."/>
            <person name="Silverstein K.A.T."/>
            <person name="Koren S."/>
            <person name="Bechman K.B."/>
            <person name="Herman A."/>
            <person name="Abrahante J.E."/>
            <person name="Garbe J."/>
        </authorList>
    </citation>
    <scope>NUCLEOTIDE SEQUENCE</scope>
    <source>
        <strain evidence="1">Duluth1</strain>
        <tissue evidence="1">Whole animal</tissue>
    </source>
</reference>
<reference evidence="1" key="1">
    <citation type="journal article" date="2019" name="bioRxiv">
        <title>The Genome of the Zebra Mussel, Dreissena polymorpha: A Resource for Invasive Species Research.</title>
        <authorList>
            <person name="McCartney M.A."/>
            <person name="Auch B."/>
            <person name="Kono T."/>
            <person name="Mallez S."/>
            <person name="Zhang Y."/>
            <person name="Obille A."/>
            <person name="Becker A."/>
            <person name="Abrahante J.E."/>
            <person name="Garbe J."/>
            <person name="Badalamenti J.P."/>
            <person name="Herman A."/>
            <person name="Mangelson H."/>
            <person name="Liachko I."/>
            <person name="Sullivan S."/>
            <person name="Sone E.D."/>
            <person name="Koren S."/>
            <person name="Silverstein K.A.T."/>
            <person name="Beckman K.B."/>
            <person name="Gohl D.M."/>
        </authorList>
    </citation>
    <scope>NUCLEOTIDE SEQUENCE</scope>
    <source>
        <strain evidence="1">Duluth1</strain>
        <tissue evidence="1">Whole animal</tissue>
    </source>
</reference>
<evidence type="ECO:0000313" key="1">
    <source>
        <dbReference type="EMBL" id="KAH3803788.1"/>
    </source>
</evidence>
<protein>
    <submittedName>
        <fullName evidence="1">Uncharacterized protein</fullName>
    </submittedName>
</protein>
<organism evidence="1 2">
    <name type="scientific">Dreissena polymorpha</name>
    <name type="common">Zebra mussel</name>
    <name type="synonym">Mytilus polymorpha</name>
    <dbReference type="NCBI Taxonomy" id="45954"/>
    <lineage>
        <taxon>Eukaryota</taxon>
        <taxon>Metazoa</taxon>
        <taxon>Spiralia</taxon>
        <taxon>Lophotrochozoa</taxon>
        <taxon>Mollusca</taxon>
        <taxon>Bivalvia</taxon>
        <taxon>Autobranchia</taxon>
        <taxon>Heteroconchia</taxon>
        <taxon>Euheterodonta</taxon>
        <taxon>Imparidentia</taxon>
        <taxon>Neoheterodontei</taxon>
        <taxon>Myida</taxon>
        <taxon>Dreissenoidea</taxon>
        <taxon>Dreissenidae</taxon>
        <taxon>Dreissena</taxon>
    </lineage>
</organism>
<evidence type="ECO:0000313" key="2">
    <source>
        <dbReference type="Proteomes" id="UP000828390"/>
    </source>
</evidence>
<proteinExistence type="predicted"/>
<dbReference type="AlphaFoldDB" id="A0A9D4FV66"/>
<dbReference type="EMBL" id="JAIWYP010000006">
    <property type="protein sequence ID" value="KAH3803788.1"/>
    <property type="molecule type" value="Genomic_DNA"/>
</dbReference>
<gene>
    <name evidence="1" type="ORF">DPMN_132056</name>
</gene>
<name>A0A9D4FV66_DREPO</name>
<keyword evidence="2" id="KW-1185">Reference proteome</keyword>
<sequence>MSHRCTLPYLLSLMSHRCTLHYLLSHLTQVYITLPGLSCHTGVHYLMCSRMSHRSTSPYLLSHATQVYMHLPNTVDKKRIFITDEGEFKAVAWWILETDDTSLVRVLSERDVDPVRTTTNDIVEVFAVSENVSNVFMKIF</sequence>